<dbReference type="Pfam" id="PF00931">
    <property type="entry name" value="NB-ARC"/>
    <property type="match status" value="1"/>
</dbReference>
<dbReference type="AlphaFoldDB" id="A0A6G1H528"/>
<evidence type="ECO:0000313" key="4">
    <source>
        <dbReference type="Proteomes" id="UP000800041"/>
    </source>
</evidence>
<dbReference type="InterPro" id="IPR002182">
    <property type="entry name" value="NB-ARC"/>
</dbReference>
<dbReference type="InterPro" id="IPR010730">
    <property type="entry name" value="HET"/>
</dbReference>
<keyword evidence="4" id="KW-1185">Reference proteome</keyword>
<dbReference type="Gene3D" id="3.40.50.300">
    <property type="entry name" value="P-loop containing nucleotide triphosphate hydrolases"/>
    <property type="match status" value="1"/>
</dbReference>
<dbReference type="PANTHER" id="PTHR10622:SF11">
    <property type="entry name" value="HET-DOMAIN-CONTAINING PROTEIN"/>
    <property type="match status" value="1"/>
</dbReference>
<feature type="domain" description="Heterokaryon incompatibility" evidence="2">
    <location>
        <begin position="25"/>
        <end position="125"/>
    </location>
</feature>
<dbReference type="Pfam" id="PF06985">
    <property type="entry name" value="HET"/>
    <property type="match status" value="1"/>
</dbReference>
<dbReference type="Gene3D" id="1.25.40.10">
    <property type="entry name" value="Tetratricopeptide repeat domain"/>
    <property type="match status" value="1"/>
</dbReference>
<dbReference type="PANTHER" id="PTHR10622">
    <property type="entry name" value="HET DOMAIN-CONTAINING PROTEIN"/>
    <property type="match status" value="1"/>
</dbReference>
<name>A0A6G1H528_9PEZI</name>
<proteinExistence type="predicted"/>
<dbReference type="SUPFAM" id="SSF52540">
    <property type="entry name" value="P-loop containing nucleoside triphosphate hydrolases"/>
    <property type="match status" value="1"/>
</dbReference>
<gene>
    <name evidence="3" type="ORF">K402DRAFT_411577</name>
</gene>
<evidence type="ECO:0000259" key="2">
    <source>
        <dbReference type="Pfam" id="PF06985"/>
    </source>
</evidence>
<dbReference type="SUPFAM" id="SSF48452">
    <property type="entry name" value="TPR-like"/>
    <property type="match status" value="1"/>
</dbReference>
<dbReference type="InterPro" id="IPR027417">
    <property type="entry name" value="P-loop_NTPase"/>
</dbReference>
<evidence type="ECO:0000259" key="1">
    <source>
        <dbReference type="Pfam" id="PF00931"/>
    </source>
</evidence>
<organism evidence="3 4">
    <name type="scientific">Aulographum hederae CBS 113979</name>
    <dbReference type="NCBI Taxonomy" id="1176131"/>
    <lineage>
        <taxon>Eukaryota</taxon>
        <taxon>Fungi</taxon>
        <taxon>Dikarya</taxon>
        <taxon>Ascomycota</taxon>
        <taxon>Pezizomycotina</taxon>
        <taxon>Dothideomycetes</taxon>
        <taxon>Pleosporomycetidae</taxon>
        <taxon>Aulographales</taxon>
        <taxon>Aulographaceae</taxon>
    </lineage>
</organism>
<dbReference type="EMBL" id="ML977149">
    <property type="protein sequence ID" value="KAF1988157.1"/>
    <property type="molecule type" value="Genomic_DNA"/>
</dbReference>
<evidence type="ECO:0000313" key="3">
    <source>
        <dbReference type="EMBL" id="KAF1988157.1"/>
    </source>
</evidence>
<dbReference type="InterPro" id="IPR011990">
    <property type="entry name" value="TPR-like_helical_dom_sf"/>
</dbReference>
<feature type="domain" description="NB-ARC" evidence="1">
    <location>
        <begin position="288"/>
        <end position="459"/>
    </location>
</feature>
<protein>
    <submittedName>
        <fullName evidence="3">HET-domain-containing protein</fullName>
    </submittedName>
</protein>
<accession>A0A6G1H528</accession>
<dbReference type="GO" id="GO:0043531">
    <property type="term" value="F:ADP binding"/>
    <property type="evidence" value="ECO:0007669"/>
    <property type="project" value="InterPro"/>
</dbReference>
<dbReference type="Pfam" id="PF13374">
    <property type="entry name" value="TPR_10"/>
    <property type="match status" value="2"/>
</dbReference>
<dbReference type="Proteomes" id="UP000800041">
    <property type="component" value="Unassembled WGS sequence"/>
</dbReference>
<reference evidence="3" key="1">
    <citation type="journal article" date="2020" name="Stud. Mycol.">
        <title>101 Dothideomycetes genomes: a test case for predicting lifestyles and emergence of pathogens.</title>
        <authorList>
            <person name="Haridas S."/>
            <person name="Albert R."/>
            <person name="Binder M."/>
            <person name="Bloem J."/>
            <person name="Labutti K."/>
            <person name="Salamov A."/>
            <person name="Andreopoulos B."/>
            <person name="Baker S."/>
            <person name="Barry K."/>
            <person name="Bills G."/>
            <person name="Bluhm B."/>
            <person name="Cannon C."/>
            <person name="Castanera R."/>
            <person name="Culley D."/>
            <person name="Daum C."/>
            <person name="Ezra D."/>
            <person name="Gonzalez J."/>
            <person name="Henrissat B."/>
            <person name="Kuo A."/>
            <person name="Liang C."/>
            <person name="Lipzen A."/>
            <person name="Lutzoni F."/>
            <person name="Magnuson J."/>
            <person name="Mondo S."/>
            <person name="Nolan M."/>
            <person name="Ohm R."/>
            <person name="Pangilinan J."/>
            <person name="Park H.-J."/>
            <person name="Ramirez L."/>
            <person name="Alfaro M."/>
            <person name="Sun H."/>
            <person name="Tritt A."/>
            <person name="Yoshinaga Y."/>
            <person name="Zwiers L.-H."/>
            <person name="Turgeon B."/>
            <person name="Goodwin S."/>
            <person name="Spatafora J."/>
            <person name="Crous P."/>
            <person name="Grigoriev I."/>
        </authorList>
    </citation>
    <scope>NUCLEOTIDE SEQUENCE</scope>
    <source>
        <strain evidence="3">CBS 113979</strain>
    </source>
</reference>
<dbReference type="OrthoDB" id="674604at2759"/>
<sequence>MRLLKLENSGEICLIERSRNDIPQYAILSHTWGPDGEEVTYDDMIKKSGEHKLGYKKIQFCGNQAKNDGLQYFWIDTCCIDKSSSAELSEAINSMFRWYQNSTKCYVYLADVSSRKRKAIDRCSESTWEPAFRDSKWFTRGWTLQELIAPRSVEFFSKEDEKLGDRKSLEQQLRDITGIPIHALRGEPLSHFNANERITWAARRITKLEEDKAYCLLGIFDVSMAAIYGEGGHRAYRRLLNEIKSHQLEQVPDARPALLSLEQAKSPTQEVWMVPFDKNSRFTGREPELARLEDMLFSKQQTTKLAITGLGGVGKTQLVIELLHRIASKQMHCSIIWISAVNMESLHQSYLDVARQLGISGCEDDKADVKRLVQQHLSKESIGRWLLVFDNADDLDMWITRIGPEQRSNPLIDYLPKSKQGAVVFTTRDRKIAVKLAQQNVVEVPAMGEDTATQLLEKCLVDPDLAKDRQETSELLLQLTYLPLAIVQAAAYINENTISLAGYLSLLAEQEEEVIDLLSEEFEDDGRYRDIKNPVATTWLISFDQIQRRDQLAADYLSFIACIEPKDIPQSLLPAGQSRKKEVDAIGTLMAYSFVNKRPADECLDLHRLVHLAIRNWLRKENLLAQSTERAILRLGEVFPDHDHQNRMAWRKYLAHAIYTLESNVASNDDDVRVSLVWKLGMCLYMDGRWNEAEKAFVRVIETRKKTRKRVLGEEHPDTLTSMNNLAFTWKEQGRNAESAKLMEDFVRLGTQVLGSHHPHILSSSETLNKWRLGNLAIDNIQT</sequence>